<protein>
    <submittedName>
        <fullName evidence="1">Uncharacterized protein ImpB</fullName>
    </submittedName>
</protein>
<reference evidence="1" key="1">
    <citation type="journal article" date="2015" name="MBio">
        <title>Eco-Evolutionary Dynamics of Episomes among Ecologically Cohesive Bacterial Populations.</title>
        <authorList>
            <person name="Xue H."/>
            <person name="Cordero O.X."/>
            <person name="Camas F.M."/>
            <person name="Trimble W."/>
            <person name="Meyer F."/>
            <person name="Guglielmini J."/>
            <person name="Rocha E.P."/>
            <person name="Polz M.F."/>
        </authorList>
    </citation>
    <scope>NUCLEOTIDE SEQUENCE</scope>
    <source>
        <strain evidence="1">FF_482</strain>
    </source>
</reference>
<evidence type="ECO:0000313" key="1">
    <source>
        <dbReference type="EMBL" id="AKN37893.1"/>
    </source>
</evidence>
<dbReference type="InterPro" id="IPR008312">
    <property type="entry name" value="T6SS_TssB1"/>
</dbReference>
<dbReference type="PIRSF" id="PIRSF028301">
    <property type="entry name" value="UCP028301"/>
    <property type="match status" value="1"/>
</dbReference>
<proteinExistence type="predicted"/>
<organism evidence="1">
    <name type="scientific">Vibrio sp. FF_482</name>
    <dbReference type="NCBI Taxonomy" id="1652836"/>
    <lineage>
        <taxon>Bacteria</taxon>
        <taxon>Pseudomonadati</taxon>
        <taxon>Pseudomonadota</taxon>
        <taxon>Gammaproteobacteria</taxon>
        <taxon>Vibrionales</taxon>
        <taxon>Vibrionaceae</taxon>
        <taxon>Vibrio</taxon>
    </lineage>
</organism>
<dbReference type="PANTHER" id="PTHR35850">
    <property type="entry name" value="CYTOPLASMIC PROTEIN-RELATED"/>
    <property type="match status" value="1"/>
</dbReference>
<dbReference type="AlphaFoldDB" id="A0A0H3ZNK5"/>
<dbReference type="NCBIfam" id="TIGR03358">
    <property type="entry name" value="VI_chp_5"/>
    <property type="match status" value="1"/>
</dbReference>
<dbReference type="EMBL" id="KP795555">
    <property type="protein sequence ID" value="AKN37893.1"/>
    <property type="molecule type" value="Genomic_DNA"/>
</dbReference>
<accession>A0A0H3ZNK5</accession>
<sequence>MSLNSQHKRVSKNRVSITYDVETNGAVETKELPFVVGVIGDFSGHKPESEKVALEEREFTGVDKDNFDSVMGQIHPRLSYKVDNKLAKDDTQFDVNLSFRSMKDFHPENLVEQIDPLKQLVETRNQLKVLLSKADRSRDLESLLKEVLQSTDAINGLAEELGLNQEGGE</sequence>
<dbReference type="PANTHER" id="PTHR35850:SF1">
    <property type="entry name" value="TYPE VI SECRETION SYSTEM SHEATH PROTEIN TSSB1"/>
    <property type="match status" value="1"/>
</dbReference>
<name>A0A0H3ZNK5_9VIBR</name>
<dbReference type="Pfam" id="PF05591">
    <property type="entry name" value="T6SS_VipA"/>
    <property type="match status" value="1"/>
</dbReference>